<evidence type="ECO:0000256" key="1">
    <source>
        <dbReference type="SAM" id="MobiDB-lite"/>
    </source>
</evidence>
<feature type="compositionally biased region" description="Low complexity" evidence="1">
    <location>
        <begin position="27"/>
        <end position="41"/>
    </location>
</feature>
<dbReference type="AlphaFoldDB" id="A0A5E4RVW6"/>
<dbReference type="EMBL" id="CABPSC010000001">
    <property type="protein sequence ID" value="VVD66971.1"/>
    <property type="molecule type" value="Genomic_DNA"/>
</dbReference>
<evidence type="ECO:0000313" key="3">
    <source>
        <dbReference type="Proteomes" id="UP000367825"/>
    </source>
</evidence>
<keyword evidence="3" id="KW-1185">Reference proteome</keyword>
<evidence type="ECO:0000313" key="2">
    <source>
        <dbReference type="EMBL" id="VVD66971.1"/>
    </source>
</evidence>
<reference evidence="2 3" key="1">
    <citation type="submission" date="2019-08" db="EMBL/GenBank/DDBJ databases">
        <authorList>
            <person name="Peeters C."/>
        </authorList>
    </citation>
    <scope>NUCLEOTIDE SEQUENCE [LARGE SCALE GENOMIC DNA]</scope>
    <source>
        <strain evidence="2 3">LMG 31109</strain>
    </source>
</reference>
<organism evidence="2 3">
    <name type="scientific">Pandoraea nosoerga</name>
    <dbReference type="NCBI Taxonomy" id="2508296"/>
    <lineage>
        <taxon>Bacteria</taxon>
        <taxon>Pseudomonadati</taxon>
        <taxon>Pseudomonadota</taxon>
        <taxon>Betaproteobacteria</taxon>
        <taxon>Burkholderiales</taxon>
        <taxon>Burkholderiaceae</taxon>
        <taxon>Pandoraea</taxon>
    </lineage>
</organism>
<proteinExistence type="predicted"/>
<name>A0A5E4RVW6_9BURK</name>
<accession>A0A5E4RVW6</accession>
<sequence length="41" mass="4409">MRLGMASGAVPGARRSMRNTLNRRPGVAVRQVASQAARDSR</sequence>
<feature type="region of interest" description="Disordered" evidence="1">
    <location>
        <begin position="1"/>
        <end position="41"/>
    </location>
</feature>
<gene>
    <name evidence="2" type="ORF">PNO31109_00394</name>
</gene>
<dbReference type="Proteomes" id="UP000367825">
    <property type="component" value="Unassembled WGS sequence"/>
</dbReference>
<protein>
    <submittedName>
        <fullName evidence="2">Uncharacterized protein</fullName>
    </submittedName>
</protein>